<evidence type="ECO:0000256" key="3">
    <source>
        <dbReference type="ARBA" id="ARBA00022989"/>
    </source>
</evidence>
<dbReference type="SUPFAM" id="SSF103473">
    <property type="entry name" value="MFS general substrate transporter"/>
    <property type="match status" value="1"/>
</dbReference>
<evidence type="ECO:0000256" key="5">
    <source>
        <dbReference type="SAM" id="Phobius"/>
    </source>
</evidence>
<keyword evidence="3 5" id="KW-1133">Transmembrane helix</keyword>
<feature type="transmembrane region" description="Helical" evidence="5">
    <location>
        <begin position="366"/>
        <end position="389"/>
    </location>
</feature>
<dbReference type="GO" id="GO:0016020">
    <property type="term" value="C:membrane"/>
    <property type="evidence" value="ECO:0007669"/>
    <property type="project" value="UniProtKB-SubCell"/>
</dbReference>
<evidence type="ECO:0000313" key="7">
    <source>
        <dbReference type="Proteomes" id="UP000552709"/>
    </source>
</evidence>
<keyword evidence="7" id="KW-1185">Reference proteome</keyword>
<comment type="subcellular location">
    <subcellularLocation>
        <location evidence="1">Membrane</location>
        <topology evidence="1">Multi-pass membrane protein</topology>
    </subcellularLocation>
</comment>
<feature type="transmembrane region" description="Helical" evidence="5">
    <location>
        <begin position="48"/>
        <end position="68"/>
    </location>
</feature>
<dbReference type="CDD" id="cd17393">
    <property type="entry name" value="MFS_MosC_like"/>
    <property type="match status" value="1"/>
</dbReference>
<reference evidence="6 7" key="1">
    <citation type="submission" date="2020-08" db="EMBL/GenBank/DDBJ databases">
        <title>Genomic Encyclopedia of Type Strains, Phase IV (KMG-IV): sequencing the most valuable type-strain genomes for metagenomic binning, comparative biology and taxonomic classification.</title>
        <authorList>
            <person name="Goeker M."/>
        </authorList>
    </citation>
    <scope>NUCLEOTIDE SEQUENCE [LARGE SCALE GENOMIC DNA]</scope>
    <source>
        <strain evidence="6 7">DSM 27939</strain>
    </source>
</reference>
<feature type="transmembrane region" description="Helical" evidence="5">
    <location>
        <begin position="249"/>
        <end position="269"/>
    </location>
</feature>
<protein>
    <submittedName>
        <fullName evidence="6">Putative MFS family arabinose efflux permease</fullName>
    </submittedName>
</protein>
<feature type="transmembrane region" description="Helical" evidence="5">
    <location>
        <begin position="80"/>
        <end position="98"/>
    </location>
</feature>
<sequence length="408" mass="41468">MTALHTHPDHAESARRAVSLIFLVNGAFFATWAVNIPGLRDALTLSEAQIGGALLAIGLGALITMPLTGGWTARYGSGPVTRVAVVMCMLSLAVPFLVPNYLGLVLTLTLLGAANGSLDVAMNAQGVTVEQTLKRPVLSRLHAYFSLGGVLGAGLGTLLVGRVPMLTHVLLVVGVTTLAGILAGRFLMPDQPVAATSAKETSPQPSRRRVGISSAALLLGLLCFLGMLSEGANYDWAALYFRDILKQEGGSAGIGYTAFVVTMTLGRWFGDQARGRLGDEAIVRVGSAVTALGLGLALLAQGPVFAAFGFALSGLGLSNVVPVLYGAAGHALAGRGIAQVATIGYGGFLLGPPLIGFVAQHAGLRAALGVALAGALLVALLGGGAFALLRRRAATAQVHPAGAEGPAS</sequence>
<keyword evidence="4 5" id="KW-0472">Membrane</keyword>
<feature type="transmembrane region" description="Helical" evidence="5">
    <location>
        <begin position="305"/>
        <end position="328"/>
    </location>
</feature>
<evidence type="ECO:0000256" key="1">
    <source>
        <dbReference type="ARBA" id="ARBA00004141"/>
    </source>
</evidence>
<dbReference type="InterPro" id="IPR036259">
    <property type="entry name" value="MFS_trans_sf"/>
</dbReference>
<evidence type="ECO:0000313" key="6">
    <source>
        <dbReference type="EMBL" id="MBB5362191.1"/>
    </source>
</evidence>
<dbReference type="Gene3D" id="1.20.1250.20">
    <property type="entry name" value="MFS general substrate transporter like domains"/>
    <property type="match status" value="1"/>
</dbReference>
<dbReference type="GO" id="GO:0022857">
    <property type="term" value="F:transmembrane transporter activity"/>
    <property type="evidence" value="ECO:0007669"/>
    <property type="project" value="InterPro"/>
</dbReference>
<dbReference type="Proteomes" id="UP000552709">
    <property type="component" value="Unassembled WGS sequence"/>
</dbReference>
<dbReference type="InterPro" id="IPR051788">
    <property type="entry name" value="MFS_Transporter"/>
</dbReference>
<feature type="transmembrane region" description="Helical" evidence="5">
    <location>
        <begin position="281"/>
        <end position="299"/>
    </location>
</feature>
<comment type="caution">
    <text evidence="6">The sequence shown here is derived from an EMBL/GenBank/DDBJ whole genome shotgun (WGS) entry which is preliminary data.</text>
</comment>
<feature type="transmembrane region" description="Helical" evidence="5">
    <location>
        <begin position="340"/>
        <end position="360"/>
    </location>
</feature>
<evidence type="ECO:0000256" key="4">
    <source>
        <dbReference type="ARBA" id="ARBA00023136"/>
    </source>
</evidence>
<gene>
    <name evidence="6" type="ORF">HNQ08_001276</name>
</gene>
<dbReference type="InterPro" id="IPR011701">
    <property type="entry name" value="MFS"/>
</dbReference>
<keyword evidence="2 5" id="KW-0812">Transmembrane</keyword>
<feature type="transmembrane region" description="Helical" evidence="5">
    <location>
        <begin position="143"/>
        <end position="163"/>
    </location>
</feature>
<dbReference type="Pfam" id="PF07690">
    <property type="entry name" value="MFS_1"/>
    <property type="match status" value="1"/>
</dbReference>
<accession>A0A7W8NDB4</accession>
<feature type="transmembrane region" description="Helical" evidence="5">
    <location>
        <begin position="209"/>
        <end position="229"/>
    </location>
</feature>
<evidence type="ECO:0000256" key="2">
    <source>
        <dbReference type="ARBA" id="ARBA00022692"/>
    </source>
</evidence>
<feature type="transmembrane region" description="Helical" evidence="5">
    <location>
        <begin position="169"/>
        <end position="188"/>
    </location>
</feature>
<organism evidence="6 7">
    <name type="scientific">Deinococcus humi</name>
    <dbReference type="NCBI Taxonomy" id="662880"/>
    <lineage>
        <taxon>Bacteria</taxon>
        <taxon>Thermotogati</taxon>
        <taxon>Deinococcota</taxon>
        <taxon>Deinococci</taxon>
        <taxon>Deinococcales</taxon>
        <taxon>Deinococcaceae</taxon>
        <taxon>Deinococcus</taxon>
    </lineage>
</organism>
<dbReference type="AlphaFoldDB" id="A0A7W8NDB4"/>
<proteinExistence type="predicted"/>
<dbReference type="PANTHER" id="PTHR23514:SF13">
    <property type="entry name" value="INNER MEMBRANE PROTEIN YBJJ"/>
    <property type="match status" value="1"/>
</dbReference>
<dbReference type="RefSeq" id="WP_184128583.1">
    <property type="nucleotide sequence ID" value="NZ_JACHFL010000002.1"/>
</dbReference>
<dbReference type="EMBL" id="JACHFL010000002">
    <property type="protein sequence ID" value="MBB5362191.1"/>
    <property type="molecule type" value="Genomic_DNA"/>
</dbReference>
<name>A0A7W8NDB4_9DEIO</name>
<dbReference type="PANTHER" id="PTHR23514">
    <property type="entry name" value="BYPASS OF STOP CODON PROTEIN 6"/>
    <property type="match status" value="1"/>
</dbReference>
<feature type="transmembrane region" description="Helical" evidence="5">
    <location>
        <begin position="17"/>
        <end position="36"/>
    </location>
</feature>